<reference evidence="2 3" key="1">
    <citation type="submission" date="2014-10" db="EMBL/GenBank/DDBJ databases">
        <title>Draft genome of the hookworm Ancylostoma caninum.</title>
        <authorList>
            <person name="Mitreva M."/>
        </authorList>
    </citation>
    <scope>NUCLEOTIDE SEQUENCE [LARGE SCALE GENOMIC DNA]</scope>
    <source>
        <strain evidence="2 3">Baltimore</strain>
    </source>
</reference>
<evidence type="ECO:0000256" key="1">
    <source>
        <dbReference type="SAM" id="MobiDB-lite"/>
    </source>
</evidence>
<dbReference type="AlphaFoldDB" id="A0A368G1P2"/>
<organism evidence="2 3">
    <name type="scientific">Ancylostoma caninum</name>
    <name type="common">Dog hookworm</name>
    <dbReference type="NCBI Taxonomy" id="29170"/>
    <lineage>
        <taxon>Eukaryota</taxon>
        <taxon>Metazoa</taxon>
        <taxon>Ecdysozoa</taxon>
        <taxon>Nematoda</taxon>
        <taxon>Chromadorea</taxon>
        <taxon>Rhabditida</taxon>
        <taxon>Rhabditina</taxon>
        <taxon>Rhabditomorpha</taxon>
        <taxon>Strongyloidea</taxon>
        <taxon>Ancylostomatidae</taxon>
        <taxon>Ancylostomatinae</taxon>
        <taxon>Ancylostoma</taxon>
    </lineage>
</organism>
<dbReference type="OrthoDB" id="6284251at2759"/>
<dbReference type="EMBL" id="JOJR01000549">
    <property type="protein sequence ID" value="RCN36527.1"/>
    <property type="molecule type" value="Genomic_DNA"/>
</dbReference>
<evidence type="ECO:0000313" key="2">
    <source>
        <dbReference type="EMBL" id="RCN36527.1"/>
    </source>
</evidence>
<dbReference type="STRING" id="29170.A0A368G1P2"/>
<proteinExistence type="predicted"/>
<feature type="region of interest" description="Disordered" evidence="1">
    <location>
        <begin position="1"/>
        <end position="37"/>
    </location>
</feature>
<protein>
    <submittedName>
        <fullName evidence="2">Uncharacterized protein</fullName>
    </submittedName>
</protein>
<gene>
    <name evidence="2" type="ORF">ANCCAN_17593</name>
</gene>
<feature type="compositionally biased region" description="Polar residues" evidence="1">
    <location>
        <begin position="10"/>
        <end position="23"/>
    </location>
</feature>
<accession>A0A368G1P2</accession>
<sequence length="81" mass="8815">MAARIIPITIQRSNEASSNTSEKSASPPAPPSTASTTSTIEMAANSRSAPISLVRNRSIEDFNEQVVNMLDDVEKRVEQLR</sequence>
<keyword evidence="3" id="KW-1185">Reference proteome</keyword>
<name>A0A368G1P2_ANCCA</name>
<evidence type="ECO:0000313" key="3">
    <source>
        <dbReference type="Proteomes" id="UP000252519"/>
    </source>
</evidence>
<comment type="caution">
    <text evidence="2">The sequence shown here is derived from an EMBL/GenBank/DDBJ whole genome shotgun (WGS) entry which is preliminary data.</text>
</comment>
<dbReference type="Proteomes" id="UP000252519">
    <property type="component" value="Unassembled WGS sequence"/>
</dbReference>